<protein>
    <submittedName>
        <fullName evidence="1">Uncharacterized protein</fullName>
    </submittedName>
</protein>
<name>A0A7U0GAL0_9CAUD</name>
<accession>A0A7U0GAL0</accession>
<dbReference type="InterPro" id="IPR025915">
    <property type="entry name" value="Phage_gp49_66"/>
</dbReference>
<keyword evidence="2" id="KW-1185">Reference proteome</keyword>
<dbReference type="Pfam" id="PF13876">
    <property type="entry name" value="Phage_gp49_66"/>
    <property type="match status" value="1"/>
</dbReference>
<organism evidence="1 2">
    <name type="scientific">Klebsiella phage vB_KpP_FBKp27</name>
    <dbReference type="NCBI Taxonomy" id="2801837"/>
    <lineage>
        <taxon>Viruses</taxon>
        <taxon>Duplodnaviria</taxon>
        <taxon>Heunggongvirae</taxon>
        <taxon>Uroviricota</taxon>
        <taxon>Caudoviricetes</taxon>
        <taxon>Schitoviridae</taxon>
        <taxon>Efbeekayvirus</taxon>
        <taxon>Efbeekayvirus Fbkp27</taxon>
    </lineage>
</organism>
<gene>
    <name evidence="1" type="ORF">vBKpPFBKp27_026</name>
</gene>
<dbReference type="EMBL" id="MW394388">
    <property type="protein sequence ID" value="QQV91656.1"/>
    <property type="molecule type" value="Genomic_DNA"/>
</dbReference>
<evidence type="ECO:0000313" key="2">
    <source>
        <dbReference type="Proteomes" id="UP000596379"/>
    </source>
</evidence>
<proteinExistence type="predicted"/>
<dbReference type="Proteomes" id="UP000596379">
    <property type="component" value="Segment"/>
</dbReference>
<reference evidence="1 2" key="1">
    <citation type="submission" date="2020-12" db="EMBL/GenBank/DDBJ databases">
        <title>Genomic characterization of four novel bacteriophages infecting Klebsiella pneumoniae.</title>
        <authorList>
            <person name="Estrada Bonilla B."/>
            <person name="Costa A.R."/>
            <person name="van Rossum T."/>
            <person name="Hagedoorn S."/>
            <person name="Wallinga H."/>
            <person name="Xiao M."/>
            <person name="Song W."/>
            <person name="Haas P.-J."/>
            <person name="Nobrega F.L."/>
            <person name="Brouns S.J.J."/>
        </authorList>
    </citation>
    <scope>NUCLEOTIDE SEQUENCE [LARGE SCALE GENOMIC DNA]</scope>
</reference>
<sequence length="103" mass="11640">MTTVSKSSIEAKIRGVYFINAGEAIKTSNGGYTDRDLAELNLVTICIIIMENGFKVEGTSACVDPSRYNEAIGRKEAYDNAFEKIWEKEGYLLKQKMYEENQK</sequence>
<evidence type="ECO:0000313" key="1">
    <source>
        <dbReference type="EMBL" id="QQV91656.1"/>
    </source>
</evidence>